<protein>
    <submittedName>
        <fullName evidence="2">Transposase family protein</fullName>
    </submittedName>
</protein>
<gene>
    <name evidence="2" type="ORF">ACFPOC_17350</name>
</gene>
<dbReference type="Pfam" id="PF14690">
    <property type="entry name" value="Zn_ribbon_ISL3"/>
    <property type="match status" value="1"/>
</dbReference>
<evidence type="ECO:0000313" key="2">
    <source>
        <dbReference type="EMBL" id="MFC5568175.1"/>
    </source>
</evidence>
<sequence length="144" mass="15966">MGILLSGGRRVPTGLTVQGIEMVREAVIVHARSSRPSNRCPHCETPSNHPHGQYRRRLMDLPAHGRRVRIDLTFRRFRRDGQGCCGRTFSEALSPDLARLRADGRRGFRASCGTSGLLWVGVLRCGPSPRASRRRAAGARRGRA</sequence>
<name>A0ABW0SHU1_9RHOB</name>
<dbReference type="RefSeq" id="WP_209843154.1">
    <property type="nucleotide sequence ID" value="NZ_JAGGJP010000024.1"/>
</dbReference>
<dbReference type="Proteomes" id="UP001596056">
    <property type="component" value="Unassembled WGS sequence"/>
</dbReference>
<keyword evidence="3" id="KW-1185">Reference proteome</keyword>
<dbReference type="InterPro" id="IPR029261">
    <property type="entry name" value="Transposase_Znf"/>
</dbReference>
<comment type="caution">
    <text evidence="2">The sequence shown here is derived from an EMBL/GenBank/DDBJ whole genome shotgun (WGS) entry which is preliminary data.</text>
</comment>
<reference evidence="3" key="1">
    <citation type="journal article" date="2019" name="Int. J. Syst. Evol. Microbiol.">
        <title>The Global Catalogue of Microorganisms (GCM) 10K type strain sequencing project: providing services to taxonomists for standard genome sequencing and annotation.</title>
        <authorList>
            <consortium name="The Broad Institute Genomics Platform"/>
            <consortium name="The Broad Institute Genome Sequencing Center for Infectious Disease"/>
            <person name="Wu L."/>
            <person name="Ma J."/>
        </authorList>
    </citation>
    <scope>NUCLEOTIDE SEQUENCE [LARGE SCALE GENOMIC DNA]</scope>
    <source>
        <strain evidence="3">KACC 11588</strain>
    </source>
</reference>
<evidence type="ECO:0000313" key="3">
    <source>
        <dbReference type="Proteomes" id="UP001596056"/>
    </source>
</evidence>
<proteinExistence type="predicted"/>
<dbReference type="EMBL" id="JBHSNA010000028">
    <property type="protein sequence ID" value="MFC5568175.1"/>
    <property type="molecule type" value="Genomic_DNA"/>
</dbReference>
<feature type="domain" description="Transposase IS204/IS1001/IS1096/IS1165 zinc-finger" evidence="1">
    <location>
        <begin position="38"/>
        <end position="78"/>
    </location>
</feature>
<organism evidence="2 3">
    <name type="scientific">Rubellimicrobium aerolatum</name>
    <dbReference type="NCBI Taxonomy" id="490979"/>
    <lineage>
        <taxon>Bacteria</taxon>
        <taxon>Pseudomonadati</taxon>
        <taxon>Pseudomonadota</taxon>
        <taxon>Alphaproteobacteria</taxon>
        <taxon>Rhodobacterales</taxon>
        <taxon>Roseobacteraceae</taxon>
        <taxon>Rubellimicrobium</taxon>
    </lineage>
</organism>
<accession>A0ABW0SHU1</accession>
<evidence type="ECO:0000259" key="1">
    <source>
        <dbReference type="Pfam" id="PF14690"/>
    </source>
</evidence>